<dbReference type="SUPFAM" id="SSF53335">
    <property type="entry name" value="S-adenosyl-L-methionine-dependent methyltransferases"/>
    <property type="match status" value="1"/>
</dbReference>
<reference evidence="4" key="1">
    <citation type="submission" date="2021-03" db="EMBL/GenBank/DDBJ databases">
        <title>Genomic Encyclopedia of Type Strains, Phase IV (KMG-IV): sequencing the most valuable type-strain genomes for metagenomic binning, comparative biology and taxonomic classification.</title>
        <authorList>
            <person name="Goeker M."/>
        </authorList>
    </citation>
    <scope>NUCLEOTIDE SEQUENCE</scope>
    <source>
        <strain evidence="4">DSM 15523</strain>
        <strain evidence="5 7">DSM 16476</strain>
    </source>
</reference>
<gene>
    <name evidence="4" type="ORF">J2Z56_002440</name>
    <name evidence="5" type="ORF">J2Z57_002529</name>
</gene>
<proteinExistence type="predicted"/>
<dbReference type="OrthoDB" id="484536at2"/>
<sequence length="193" mass="21819">MNDLNNLDKPKIHSEIENKSKAIGFTMPSDLYIGTLLKTLITSKPNSNLLELGTGIGLSLSWMIDGMDAESKLTSIDNDPKLIAIVQNYFGQDKRVKIIETDGTEWIKNYKGEKFDLVFADAWPGKYSEVDELLELIHIGGLYIIDDMLPQPNWPNGHQDNVDKLIAYLENRKDFNLTKMNWSTGIIIATKKC</sequence>
<dbReference type="InterPro" id="IPR029063">
    <property type="entry name" value="SAM-dependent_MTases_sf"/>
</dbReference>
<dbReference type="CDD" id="cd02440">
    <property type="entry name" value="AdoMet_MTases"/>
    <property type="match status" value="1"/>
</dbReference>
<evidence type="ECO:0000313" key="4">
    <source>
        <dbReference type="EMBL" id="MBP1840510.1"/>
    </source>
</evidence>
<evidence type="ECO:0000313" key="7">
    <source>
        <dbReference type="Proteomes" id="UP001231587"/>
    </source>
</evidence>
<dbReference type="EMBL" id="JAUSUU010000007">
    <property type="protein sequence ID" value="MDQ0336077.1"/>
    <property type="molecule type" value="Genomic_DNA"/>
</dbReference>
<accession>A0A9X0YK12</accession>
<dbReference type="PANTHER" id="PTHR43167">
    <property type="entry name" value="PUTATIVE (AFU_ORTHOLOGUE AFUA_6G01830)-RELATED"/>
    <property type="match status" value="1"/>
</dbReference>
<comment type="caution">
    <text evidence="4">The sequence shown here is derived from an EMBL/GenBank/DDBJ whole genome shotgun (WGS) entry which is preliminary data.</text>
</comment>
<dbReference type="Gene3D" id="3.40.50.150">
    <property type="entry name" value="Vaccinia Virus protein VP39"/>
    <property type="match status" value="1"/>
</dbReference>
<dbReference type="Proteomes" id="UP001138672">
    <property type="component" value="Unassembled WGS sequence"/>
</dbReference>
<dbReference type="AlphaFoldDB" id="A0A9X0YK12"/>
<evidence type="ECO:0000256" key="1">
    <source>
        <dbReference type="ARBA" id="ARBA00022603"/>
    </source>
</evidence>
<keyword evidence="3" id="KW-0949">S-adenosyl-L-methionine</keyword>
<dbReference type="PANTHER" id="PTHR43167:SF1">
    <property type="entry name" value="PUTATIVE (AFU_ORTHOLOGUE AFUA_6G01830)-RELATED"/>
    <property type="match status" value="1"/>
</dbReference>
<evidence type="ECO:0000313" key="5">
    <source>
        <dbReference type="EMBL" id="MDQ0336077.1"/>
    </source>
</evidence>
<dbReference type="Pfam" id="PF01596">
    <property type="entry name" value="Methyltransf_3"/>
    <property type="match status" value="1"/>
</dbReference>
<protein>
    <submittedName>
        <fullName evidence="4">O-methyltransferase YrrM</fullName>
    </submittedName>
</protein>
<dbReference type="RefSeq" id="WP_057779845.1">
    <property type="nucleotide sequence ID" value="NZ_JAGGJQ010000007.1"/>
</dbReference>
<keyword evidence="1" id="KW-0489">Methyltransferase</keyword>
<evidence type="ECO:0000256" key="2">
    <source>
        <dbReference type="ARBA" id="ARBA00022679"/>
    </source>
</evidence>
<evidence type="ECO:0000313" key="6">
    <source>
        <dbReference type="Proteomes" id="UP001138672"/>
    </source>
</evidence>
<keyword evidence="7" id="KW-1185">Reference proteome</keyword>
<keyword evidence="2" id="KW-0808">Transferase</keyword>
<organism evidence="4 6">
    <name type="scientific">Formosa algae</name>
    <dbReference type="NCBI Taxonomy" id="225843"/>
    <lineage>
        <taxon>Bacteria</taxon>
        <taxon>Pseudomonadati</taxon>
        <taxon>Bacteroidota</taxon>
        <taxon>Flavobacteriia</taxon>
        <taxon>Flavobacteriales</taxon>
        <taxon>Flavobacteriaceae</taxon>
        <taxon>Formosa</taxon>
    </lineage>
</organism>
<dbReference type="Proteomes" id="UP001231587">
    <property type="component" value="Unassembled WGS sequence"/>
</dbReference>
<name>A0A9X0YK12_9FLAO</name>
<dbReference type="GO" id="GO:0032259">
    <property type="term" value="P:methylation"/>
    <property type="evidence" value="ECO:0007669"/>
    <property type="project" value="UniProtKB-KW"/>
</dbReference>
<dbReference type="InterPro" id="IPR002935">
    <property type="entry name" value="SAM_O-MeTrfase"/>
</dbReference>
<dbReference type="GO" id="GO:0008171">
    <property type="term" value="F:O-methyltransferase activity"/>
    <property type="evidence" value="ECO:0007669"/>
    <property type="project" value="InterPro"/>
</dbReference>
<evidence type="ECO:0000256" key="3">
    <source>
        <dbReference type="ARBA" id="ARBA00022691"/>
    </source>
</evidence>
<dbReference type="EMBL" id="JAGGJQ010000007">
    <property type="protein sequence ID" value="MBP1840510.1"/>
    <property type="molecule type" value="Genomic_DNA"/>
</dbReference>